<dbReference type="Gene3D" id="1.10.510.10">
    <property type="entry name" value="Transferase(Phosphotransferase) domain 1"/>
    <property type="match status" value="1"/>
</dbReference>
<protein>
    <recommendedName>
        <fullName evidence="6">Protein kinase domain-containing protein</fullName>
    </recommendedName>
</protein>
<gene>
    <name evidence="7" type="ORF">TELCIR_18847</name>
</gene>
<dbReference type="SUPFAM" id="SSF56112">
    <property type="entry name" value="Protein kinase-like (PK-like)"/>
    <property type="match status" value="1"/>
</dbReference>
<evidence type="ECO:0000256" key="1">
    <source>
        <dbReference type="ARBA" id="ARBA00022527"/>
    </source>
</evidence>
<accession>A0A2G9TNZ0</accession>
<evidence type="ECO:0000313" key="7">
    <source>
        <dbReference type="EMBL" id="PIO59681.1"/>
    </source>
</evidence>
<evidence type="ECO:0000256" key="5">
    <source>
        <dbReference type="ARBA" id="ARBA00022840"/>
    </source>
</evidence>
<name>A0A2G9TNZ0_TELCI</name>
<keyword evidence="3" id="KW-0547">Nucleotide-binding</keyword>
<dbReference type="GO" id="GO:0005634">
    <property type="term" value="C:nucleus"/>
    <property type="evidence" value="ECO:0007669"/>
    <property type="project" value="TreeGrafter"/>
</dbReference>
<dbReference type="GO" id="GO:0007059">
    <property type="term" value="P:chromosome segregation"/>
    <property type="evidence" value="ECO:0007669"/>
    <property type="project" value="TreeGrafter"/>
</dbReference>
<evidence type="ECO:0000313" key="8">
    <source>
        <dbReference type="Proteomes" id="UP000230423"/>
    </source>
</evidence>
<dbReference type="AlphaFoldDB" id="A0A2G9TNZ0"/>
<dbReference type="PANTHER" id="PTHR22974">
    <property type="entry name" value="MIXED LINEAGE PROTEIN KINASE"/>
    <property type="match status" value="1"/>
</dbReference>
<reference evidence="7 8" key="1">
    <citation type="submission" date="2015-09" db="EMBL/GenBank/DDBJ databases">
        <title>Draft genome of the parasitic nematode Teladorsagia circumcincta isolate WARC Sus (inbred).</title>
        <authorList>
            <person name="Mitreva M."/>
        </authorList>
    </citation>
    <scope>NUCLEOTIDE SEQUENCE [LARGE SCALE GENOMIC DNA]</scope>
    <source>
        <strain evidence="7 8">S</strain>
    </source>
</reference>
<sequence>MEGSSDDDSIELTSQFAGTYWYLPPETFVVSHAPPKISSKVDVWSVGVIFYQCIYGKKPFGNDQTQQKILEENTILKANEVHFPAKPQVSTFVPFSCSTFLSFCFDFMVFTQSLDTKRITM</sequence>
<dbReference type="InterPro" id="IPR000719">
    <property type="entry name" value="Prot_kinase_dom"/>
</dbReference>
<dbReference type="Pfam" id="PF00069">
    <property type="entry name" value="Pkinase"/>
    <property type="match status" value="1"/>
</dbReference>
<dbReference type="InterPro" id="IPR011009">
    <property type="entry name" value="Kinase-like_dom_sf"/>
</dbReference>
<dbReference type="EMBL" id="KZ357181">
    <property type="protein sequence ID" value="PIO59681.1"/>
    <property type="molecule type" value="Genomic_DNA"/>
</dbReference>
<dbReference type="GO" id="GO:0004674">
    <property type="term" value="F:protein serine/threonine kinase activity"/>
    <property type="evidence" value="ECO:0007669"/>
    <property type="project" value="UniProtKB-KW"/>
</dbReference>
<dbReference type="OrthoDB" id="346907at2759"/>
<feature type="domain" description="Protein kinase" evidence="6">
    <location>
        <begin position="1"/>
        <end position="121"/>
    </location>
</feature>
<evidence type="ECO:0000259" key="6">
    <source>
        <dbReference type="PROSITE" id="PS50011"/>
    </source>
</evidence>
<dbReference type="PROSITE" id="PS50011">
    <property type="entry name" value="PROTEIN_KINASE_DOM"/>
    <property type="match status" value="1"/>
</dbReference>
<evidence type="ECO:0000256" key="2">
    <source>
        <dbReference type="ARBA" id="ARBA00022679"/>
    </source>
</evidence>
<dbReference type="GO" id="GO:0005524">
    <property type="term" value="F:ATP binding"/>
    <property type="evidence" value="ECO:0007669"/>
    <property type="project" value="UniProtKB-KW"/>
</dbReference>
<keyword evidence="2" id="KW-0808">Transferase</keyword>
<keyword evidence="5" id="KW-0067">ATP-binding</keyword>
<dbReference type="Proteomes" id="UP000230423">
    <property type="component" value="Unassembled WGS sequence"/>
</dbReference>
<evidence type="ECO:0000256" key="3">
    <source>
        <dbReference type="ARBA" id="ARBA00022741"/>
    </source>
</evidence>
<keyword evidence="8" id="KW-1185">Reference proteome</keyword>
<proteinExistence type="predicted"/>
<organism evidence="7 8">
    <name type="scientific">Teladorsagia circumcincta</name>
    <name type="common">Brown stomach worm</name>
    <name type="synonym">Ostertagia circumcincta</name>
    <dbReference type="NCBI Taxonomy" id="45464"/>
    <lineage>
        <taxon>Eukaryota</taxon>
        <taxon>Metazoa</taxon>
        <taxon>Ecdysozoa</taxon>
        <taxon>Nematoda</taxon>
        <taxon>Chromadorea</taxon>
        <taxon>Rhabditida</taxon>
        <taxon>Rhabditina</taxon>
        <taxon>Rhabditomorpha</taxon>
        <taxon>Strongyloidea</taxon>
        <taxon>Trichostrongylidae</taxon>
        <taxon>Teladorsagia</taxon>
    </lineage>
</organism>
<evidence type="ECO:0000256" key="4">
    <source>
        <dbReference type="ARBA" id="ARBA00022777"/>
    </source>
</evidence>
<dbReference type="PANTHER" id="PTHR22974:SF23">
    <property type="entry name" value="TOUSLED-LIKE KINASE, ISOFORM G"/>
    <property type="match status" value="1"/>
</dbReference>
<keyword evidence="1" id="KW-0723">Serine/threonine-protein kinase</keyword>
<dbReference type="GO" id="GO:0035556">
    <property type="term" value="P:intracellular signal transduction"/>
    <property type="evidence" value="ECO:0007669"/>
    <property type="project" value="TreeGrafter"/>
</dbReference>
<keyword evidence="4" id="KW-0418">Kinase</keyword>